<keyword evidence="4" id="KW-0496">Mitochondrion</keyword>
<dbReference type="Proteomes" id="UP000678393">
    <property type="component" value="Unassembled WGS sequence"/>
</dbReference>
<keyword evidence="5" id="KW-0687">Ribonucleoprotein</keyword>
<comment type="subcellular location">
    <subcellularLocation>
        <location evidence="1">Mitochondrion</location>
    </subcellularLocation>
</comment>
<dbReference type="Pfam" id="PF10501">
    <property type="entry name" value="Ribosomal_L50"/>
    <property type="match status" value="1"/>
</dbReference>
<dbReference type="OrthoDB" id="9939609at2759"/>
<dbReference type="AlphaFoldDB" id="A0A8S3YRX2"/>
<feature type="non-terminal residue" evidence="9">
    <location>
        <position position="223"/>
    </location>
</feature>
<evidence type="ECO:0000256" key="1">
    <source>
        <dbReference type="ARBA" id="ARBA00004173"/>
    </source>
</evidence>
<protein>
    <recommendedName>
        <fullName evidence="6">Large ribosomal subunit protein mL50</fullName>
    </recommendedName>
    <alternativeName>
        <fullName evidence="7">39S ribosomal protein L50, mitochondrial</fullName>
    </alternativeName>
</protein>
<sequence>ASWSKFFRKSQEGKEEEPGSEPDVRVRNASRHDGHLTKSRLDSLQKKISVYNIRGYKPPDDVEGKVASVASAVVGTKVSPSFRLDDRVVKFKVLTKLMMEFDHGVPNNELSHMNTIQDAVNFFSTPVHDRSSFEGMAKLNLPKNLHIQFEPVRFDPDTDTFFDGKTAFPGRPTVVTSLKYCRKYKGNSGQSRNERSVTEFELQQQLEQDYERLGIKDPRKRKF</sequence>
<evidence type="ECO:0000256" key="3">
    <source>
        <dbReference type="ARBA" id="ARBA00022980"/>
    </source>
</evidence>
<evidence type="ECO:0000256" key="5">
    <source>
        <dbReference type="ARBA" id="ARBA00023274"/>
    </source>
</evidence>
<keyword evidence="10" id="KW-1185">Reference proteome</keyword>
<evidence type="ECO:0000256" key="7">
    <source>
        <dbReference type="ARBA" id="ARBA00035398"/>
    </source>
</evidence>
<evidence type="ECO:0000313" key="9">
    <source>
        <dbReference type="EMBL" id="CAG5117710.1"/>
    </source>
</evidence>
<comment type="similarity">
    <text evidence="2">Belongs to the mitochondrion-specific ribosomal protein mL50 family.</text>
</comment>
<dbReference type="InterPro" id="IPR018305">
    <property type="entry name" value="Ribosomal_m50"/>
</dbReference>
<feature type="region of interest" description="Disordered" evidence="8">
    <location>
        <begin position="1"/>
        <end position="38"/>
    </location>
</feature>
<evidence type="ECO:0000256" key="6">
    <source>
        <dbReference type="ARBA" id="ARBA00035183"/>
    </source>
</evidence>
<evidence type="ECO:0000256" key="4">
    <source>
        <dbReference type="ARBA" id="ARBA00023128"/>
    </source>
</evidence>
<reference evidence="9" key="1">
    <citation type="submission" date="2021-04" db="EMBL/GenBank/DDBJ databases">
        <authorList>
            <consortium name="Molecular Ecology Group"/>
        </authorList>
    </citation>
    <scope>NUCLEOTIDE SEQUENCE</scope>
</reference>
<proteinExistence type="inferred from homology"/>
<accession>A0A8S3YRX2</accession>
<dbReference type="PANTHER" id="PTHR31542:SF1">
    <property type="entry name" value="LARGE RIBOSOMAL SUBUNIT PROTEIN ML50"/>
    <property type="match status" value="1"/>
</dbReference>
<feature type="compositionally biased region" description="Basic and acidic residues" evidence="8">
    <location>
        <begin position="9"/>
        <end position="38"/>
    </location>
</feature>
<gene>
    <name evidence="9" type="ORF">CUNI_LOCUS3268</name>
</gene>
<name>A0A8S3YRX2_9EUPU</name>
<comment type="caution">
    <text evidence="9">The sequence shown here is derived from an EMBL/GenBank/DDBJ whole genome shotgun (WGS) entry which is preliminary data.</text>
</comment>
<keyword evidence="3" id="KW-0689">Ribosomal protein</keyword>
<evidence type="ECO:0000256" key="8">
    <source>
        <dbReference type="SAM" id="MobiDB-lite"/>
    </source>
</evidence>
<dbReference type="PANTHER" id="PTHR31542">
    <property type="entry name" value="39A RIBOSOMAL PROTEIN L50, MITOCHONDRIAL"/>
    <property type="match status" value="1"/>
</dbReference>
<evidence type="ECO:0000313" key="10">
    <source>
        <dbReference type="Proteomes" id="UP000678393"/>
    </source>
</evidence>
<dbReference type="GO" id="GO:0005762">
    <property type="term" value="C:mitochondrial large ribosomal subunit"/>
    <property type="evidence" value="ECO:0007669"/>
    <property type="project" value="TreeGrafter"/>
</dbReference>
<organism evidence="9 10">
    <name type="scientific">Candidula unifasciata</name>
    <dbReference type="NCBI Taxonomy" id="100452"/>
    <lineage>
        <taxon>Eukaryota</taxon>
        <taxon>Metazoa</taxon>
        <taxon>Spiralia</taxon>
        <taxon>Lophotrochozoa</taxon>
        <taxon>Mollusca</taxon>
        <taxon>Gastropoda</taxon>
        <taxon>Heterobranchia</taxon>
        <taxon>Euthyneura</taxon>
        <taxon>Panpulmonata</taxon>
        <taxon>Eupulmonata</taxon>
        <taxon>Stylommatophora</taxon>
        <taxon>Helicina</taxon>
        <taxon>Helicoidea</taxon>
        <taxon>Geomitridae</taxon>
        <taxon>Candidula</taxon>
    </lineage>
</organism>
<evidence type="ECO:0000256" key="2">
    <source>
        <dbReference type="ARBA" id="ARBA00008860"/>
    </source>
</evidence>
<dbReference type="EMBL" id="CAJHNH020000442">
    <property type="protein sequence ID" value="CAG5117710.1"/>
    <property type="molecule type" value="Genomic_DNA"/>
</dbReference>